<proteinExistence type="predicted"/>
<accession>A0ACB8QB57</accession>
<gene>
    <name evidence="1" type="ORF">K488DRAFT_73274</name>
</gene>
<name>A0ACB8QB57_9AGAM</name>
<organism evidence="1 2">
    <name type="scientific">Vararia minispora EC-137</name>
    <dbReference type="NCBI Taxonomy" id="1314806"/>
    <lineage>
        <taxon>Eukaryota</taxon>
        <taxon>Fungi</taxon>
        <taxon>Dikarya</taxon>
        <taxon>Basidiomycota</taxon>
        <taxon>Agaricomycotina</taxon>
        <taxon>Agaricomycetes</taxon>
        <taxon>Russulales</taxon>
        <taxon>Lachnocladiaceae</taxon>
        <taxon>Vararia</taxon>
    </lineage>
</organism>
<dbReference type="Proteomes" id="UP000814128">
    <property type="component" value="Unassembled WGS sequence"/>
</dbReference>
<dbReference type="EMBL" id="MU273702">
    <property type="protein sequence ID" value="KAI0029053.1"/>
    <property type="molecule type" value="Genomic_DNA"/>
</dbReference>
<evidence type="ECO:0000313" key="1">
    <source>
        <dbReference type="EMBL" id="KAI0029053.1"/>
    </source>
</evidence>
<protein>
    <submittedName>
        <fullName evidence="1">Uncharacterized protein</fullName>
    </submittedName>
</protein>
<evidence type="ECO:0000313" key="2">
    <source>
        <dbReference type="Proteomes" id="UP000814128"/>
    </source>
</evidence>
<reference evidence="1" key="2">
    <citation type="journal article" date="2022" name="New Phytol.">
        <title>Evolutionary transition to the ectomycorrhizal habit in the genomes of a hyperdiverse lineage of mushroom-forming fungi.</title>
        <authorList>
            <person name="Looney B."/>
            <person name="Miyauchi S."/>
            <person name="Morin E."/>
            <person name="Drula E."/>
            <person name="Courty P.E."/>
            <person name="Kohler A."/>
            <person name="Kuo A."/>
            <person name="LaButti K."/>
            <person name="Pangilinan J."/>
            <person name="Lipzen A."/>
            <person name="Riley R."/>
            <person name="Andreopoulos W."/>
            <person name="He G."/>
            <person name="Johnson J."/>
            <person name="Nolan M."/>
            <person name="Tritt A."/>
            <person name="Barry K.W."/>
            <person name="Grigoriev I.V."/>
            <person name="Nagy L.G."/>
            <person name="Hibbett D."/>
            <person name="Henrissat B."/>
            <person name="Matheny P.B."/>
            <person name="Labbe J."/>
            <person name="Martin F.M."/>
        </authorList>
    </citation>
    <scope>NUCLEOTIDE SEQUENCE</scope>
    <source>
        <strain evidence="1">EC-137</strain>
    </source>
</reference>
<comment type="caution">
    <text evidence="1">The sequence shown here is derived from an EMBL/GenBank/DDBJ whole genome shotgun (WGS) entry which is preliminary data.</text>
</comment>
<reference evidence="1" key="1">
    <citation type="submission" date="2021-02" db="EMBL/GenBank/DDBJ databases">
        <authorList>
            <consortium name="DOE Joint Genome Institute"/>
            <person name="Ahrendt S."/>
            <person name="Looney B.P."/>
            <person name="Miyauchi S."/>
            <person name="Morin E."/>
            <person name="Drula E."/>
            <person name="Courty P.E."/>
            <person name="Chicoki N."/>
            <person name="Fauchery L."/>
            <person name="Kohler A."/>
            <person name="Kuo A."/>
            <person name="Labutti K."/>
            <person name="Pangilinan J."/>
            <person name="Lipzen A."/>
            <person name="Riley R."/>
            <person name="Andreopoulos W."/>
            <person name="He G."/>
            <person name="Johnson J."/>
            <person name="Barry K.W."/>
            <person name="Grigoriev I.V."/>
            <person name="Nagy L."/>
            <person name="Hibbett D."/>
            <person name="Henrissat B."/>
            <person name="Matheny P.B."/>
            <person name="Labbe J."/>
            <person name="Martin F."/>
        </authorList>
    </citation>
    <scope>NUCLEOTIDE SEQUENCE</scope>
    <source>
        <strain evidence="1">EC-137</strain>
    </source>
</reference>
<keyword evidence="2" id="KW-1185">Reference proteome</keyword>
<sequence length="615" mass="66632">MTEGWNVVTPDSFVLAVFDPSDTRTMARYCELLRVVHGCVEGHRDLKFCPHLECAHTVRCGAGTSPATLARVIPTVEFCRLYRCCPLPASIFLGTISKHPGKACFEIAAPTSAGGLRLINAWTHRFLAHSSHGFGTVWTRRLSQRSLESATPTRSEDTARIGLSTTRTFVIPDCNKGAGFMSILVTLLRKPMALPRPDRVTPRGPVALVPADKQMSLEWSRHLAPDCNVADGRRTAYLPTTIMPPPTPSIQLTDPCRELDDNCIRALAADLASQPGFIARVEAMSREDIVFAIAMLLVSTQMCTDLYIRMSAMATVREVVRCTATFVGPALLAPAAKMHALVDVFESAHSSTPSSSYIASLSSHPFVWPQMASRFSGVLFNLSLGEILSDRMQFGRTPHGSGVPSPSLTAIARPPLQSTADSPRNINACTSAPRTVAIAMPDKILVNLTTKLHPRSTGSLHWRREGDKVLFSIEADSSDVEVELDAKGAPHKTTLSLKRKASEELSPPSRRAIVPDSEPERGLLREPVWLRPHADAGIKITVGDHADSRANVEADADDSPTEYSTSDDADSRLNVDANVDDSPTEYSTTGSLQARSGVNPAGPVQGVGHIRRTLL</sequence>